<reference evidence="2" key="1">
    <citation type="journal article" date="2022" name="Mol. Ecol. Resour.">
        <title>The genomes of chicory, endive, great burdock and yacon provide insights into Asteraceae palaeo-polyploidization history and plant inulin production.</title>
        <authorList>
            <person name="Fan W."/>
            <person name="Wang S."/>
            <person name="Wang H."/>
            <person name="Wang A."/>
            <person name="Jiang F."/>
            <person name="Liu H."/>
            <person name="Zhao H."/>
            <person name="Xu D."/>
            <person name="Zhang Y."/>
        </authorList>
    </citation>
    <scope>NUCLEOTIDE SEQUENCE [LARGE SCALE GENOMIC DNA]</scope>
    <source>
        <strain evidence="2">cv. Yunnan</strain>
    </source>
</reference>
<protein>
    <submittedName>
        <fullName evidence="1">Uncharacterized protein</fullName>
    </submittedName>
</protein>
<sequence>MELTRVKASGMCDRCAQEHEKPKRVRALRLDLQIDLITRIKESHKLALQEPNLEKEGLGGMIDQLIKGDGGILKMNKRIWVPIYGNTREEILEEAHKSKYTMHPGSDKIMDKLAQLYVNEIVTLHGVPLSIVSDRDSRFTSRFWKSFQKSLGMKLNLSTTYHPQTDGQSEKTIQTLEDMLRACVIDFGGSWDDHLPLMEFSYNNIQAAPFEGLYDRLKASHDHQKSYADKRRNPLEFNVGDNVLLKLGLWPINSPDEINGVHDVFHVSNLRKCLADESLVMPLQDVEVDEKLRFVEQPLQVEDTQEKRLKRKKLIIVTVKWNSRRGPEYT</sequence>
<gene>
    <name evidence="1" type="ORF">L1987_54970</name>
</gene>
<proteinExistence type="predicted"/>
<dbReference type="EMBL" id="CM042035">
    <property type="protein sequence ID" value="KAI3755175.1"/>
    <property type="molecule type" value="Genomic_DNA"/>
</dbReference>
<comment type="caution">
    <text evidence="1">The sequence shown here is derived from an EMBL/GenBank/DDBJ whole genome shotgun (WGS) entry which is preliminary data.</text>
</comment>
<evidence type="ECO:0000313" key="1">
    <source>
        <dbReference type="EMBL" id="KAI3755175.1"/>
    </source>
</evidence>
<organism evidence="1 2">
    <name type="scientific">Smallanthus sonchifolius</name>
    <dbReference type="NCBI Taxonomy" id="185202"/>
    <lineage>
        <taxon>Eukaryota</taxon>
        <taxon>Viridiplantae</taxon>
        <taxon>Streptophyta</taxon>
        <taxon>Embryophyta</taxon>
        <taxon>Tracheophyta</taxon>
        <taxon>Spermatophyta</taxon>
        <taxon>Magnoliopsida</taxon>
        <taxon>eudicotyledons</taxon>
        <taxon>Gunneridae</taxon>
        <taxon>Pentapetalae</taxon>
        <taxon>asterids</taxon>
        <taxon>campanulids</taxon>
        <taxon>Asterales</taxon>
        <taxon>Asteraceae</taxon>
        <taxon>Asteroideae</taxon>
        <taxon>Heliantheae alliance</taxon>
        <taxon>Millerieae</taxon>
        <taxon>Smallanthus</taxon>
    </lineage>
</organism>
<dbReference type="Proteomes" id="UP001056120">
    <property type="component" value="Linkage Group LG18"/>
</dbReference>
<accession>A0ACB9E8I7</accession>
<reference evidence="1 2" key="2">
    <citation type="journal article" date="2022" name="Mol. Ecol. Resour.">
        <title>The genomes of chicory, endive, great burdock and yacon provide insights into Asteraceae paleo-polyploidization history and plant inulin production.</title>
        <authorList>
            <person name="Fan W."/>
            <person name="Wang S."/>
            <person name="Wang H."/>
            <person name="Wang A."/>
            <person name="Jiang F."/>
            <person name="Liu H."/>
            <person name="Zhao H."/>
            <person name="Xu D."/>
            <person name="Zhang Y."/>
        </authorList>
    </citation>
    <scope>NUCLEOTIDE SEQUENCE [LARGE SCALE GENOMIC DNA]</scope>
    <source>
        <strain evidence="2">cv. Yunnan</strain>
        <tissue evidence="1">Leaves</tissue>
    </source>
</reference>
<keyword evidence="2" id="KW-1185">Reference proteome</keyword>
<evidence type="ECO:0000313" key="2">
    <source>
        <dbReference type="Proteomes" id="UP001056120"/>
    </source>
</evidence>
<name>A0ACB9E8I7_9ASTR</name>